<feature type="domain" description="FecR N-terminal" evidence="3">
    <location>
        <begin position="16"/>
        <end position="52"/>
    </location>
</feature>
<keyword evidence="1" id="KW-0812">Transmembrane</keyword>
<feature type="domain" description="FecR protein" evidence="2">
    <location>
        <begin position="120"/>
        <end position="211"/>
    </location>
</feature>
<gene>
    <name evidence="4" type="ORF">SBA_ch1_19680</name>
</gene>
<dbReference type="EMBL" id="AP018817">
    <property type="protein sequence ID" value="BBF69768.1"/>
    <property type="molecule type" value="Genomic_DNA"/>
</dbReference>
<proteinExistence type="predicted"/>
<keyword evidence="5" id="KW-1185">Reference proteome</keyword>
<dbReference type="InterPro" id="IPR006860">
    <property type="entry name" value="FecR"/>
</dbReference>
<keyword evidence="1" id="KW-0472">Membrane</keyword>
<feature type="transmembrane region" description="Helical" evidence="1">
    <location>
        <begin position="81"/>
        <end position="101"/>
    </location>
</feature>
<dbReference type="Pfam" id="PF16220">
    <property type="entry name" value="DUF4880"/>
    <property type="match status" value="1"/>
</dbReference>
<organism evidence="4 5">
    <name type="scientific">Sphingomonas bisphenolicum</name>
    <dbReference type="NCBI Taxonomy" id="296544"/>
    <lineage>
        <taxon>Bacteria</taxon>
        <taxon>Pseudomonadati</taxon>
        <taxon>Pseudomonadota</taxon>
        <taxon>Alphaproteobacteria</taxon>
        <taxon>Sphingomonadales</taxon>
        <taxon>Sphingomonadaceae</taxon>
        <taxon>Sphingomonas</taxon>
    </lineage>
</organism>
<sequence length="331" mass="36623">MTGSENGDEQRCAIEEEAVAWLIRLRGDKSDATLVKLENWLAQSVEHRRAYQWATHHFDTSKVLKVSKRHGKRRIFGPHGWLLGAALAAAITAVIALGVTFRSGGQNEGGRRQAGSGPVLQTLPGQIDAVALADGSKVTMDARSRIAVSMDSKERRLQFQQGRARIAVNSDARPFVVSAGRGELVTQAAHFDISQDSDGRIEIAVLSGQIELRSLLRPGVMQTYRHYAQAGQFIGYPAQNFRPVILSSRGIDRRDWPQGWTEYSAIPLRILIADANRYARPPIVLDDPMVGALLVSGRFRLTDTDRFSARIADVFDLALSRRADAIHLQHR</sequence>
<dbReference type="PANTHER" id="PTHR30273">
    <property type="entry name" value="PERIPLASMIC SIGNAL SENSOR AND SIGMA FACTOR ACTIVATOR FECR-RELATED"/>
    <property type="match status" value="1"/>
</dbReference>
<dbReference type="Pfam" id="PF04773">
    <property type="entry name" value="FecR"/>
    <property type="match status" value="1"/>
</dbReference>
<evidence type="ECO:0000259" key="2">
    <source>
        <dbReference type="Pfam" id="PF04773"/>
    </source>
</evidence>
<evidence type="ECO:0000313" key="4">
    <source>
        <dbReference type="EMBL" id="BBF69768.1"/>
    </source>
</evidence>
<evidence type="ECO:0000313" key="5">
    <source>
        <dbReference type="Proteomes" id="UP001059971"/>
    </source>
</evidence>
<dbReference type="InterPro" id="IPR012373">
    <property type="entry name" value="Ferrdict_sens_TM"/>
</dbReference>
<dbReference type="Proteomes" id="UP001059971">
    <property type="component" value="Chromosome 1"/>
</dbReference>
<dbReference type="Gene3D" id="2.60.120.1440">
    <property type="match status" value="1"/>
</dbReference>
<dbReference type="PIRSF" id="PIRSF018266">
    <property type="entry name" value="FecR"/>
    <property type="match status" value="1"/>
</dbReference>
<evidence type="ECO:0000256" key="1">
    <source>
        <dbReference type="SAM" id="Phobius"/>
    </source>
</evidence>
<dbReference type="PANTHER" id="PTHR30273:SF2">
    <property type="entry name" value="PROTEIN FECR"/>
    <property type="match status" value="1"/>
</dbReference>
<reference evidence="4" key="1">
    <citation type="submission" date="2018-07" db="EMBL/GenBank/DDBJ databases">
        <title>Complete genome sequence of Sphingomonas bisphenolicum strain AO1, a bisphenol A degradative bacterium isolated from Japanese farm field.</title>
        <authorList>
            <person name="Murakami M."/>
            <person name="Koh M."/>
            <person name="Koba S."/>
            <person name="Matsumura Y."/>
        </authorList>
    </citation>
    <scope>NUCLEOTIDE SEQUENCE</scope>
    <source>
        <strain evidence="4">AO1</strain>
    </source>
</reference>
<dbReference type="InterPro" id="IPR032623">
    <property type="entry name" value="FecR_N"/>
</dbReference>
<accession>A0ABN5WD26</accession>
<keyword evidence="1" id="KW-1133">Transmembrane helix</keyword>
<dbReference type="RefSeq" id="WP_261934291.1">
    <property type="nucleotide sequence ID" value="NZ_AP018817.1"/>
</dbReference>
<protein>
    <submittedName>
        <fullName evidence="4">Sensor</fullName>
    </submittedName>
</protein>
<evidence type="ECO:0000259" key="3">
    <source>
        <dbReference type="Pfam" id="PF16220"/>
    </source>
</evidence>
<name>A0ABN5WD26_9SPHN</name>